<name>A0A4D6LK33_VIGUN</name>
<dbReference type="AlphaFoldDB" id="A0A4D6LK33"/>
<dbReference type="EMBL" id="CP039347">
    <property type="protein sequence ID" value="QCD88937.1"/>
    <property type="molecule type" value="Genomic_DNA"/>
</dbReference>
<sequence length="126" mass="13801">MRLVDKSVNLFYGTVGVICNFTLCKERVCTPKDESKQQNDIENVPGSDATGAQNGTSRSNYSARSLLKSASISASKCVVVKQNKDPEQEAIKEINDETMDGVTCCCPPCLILILVLLRTFFHALIL</sequence>
<feature type="region of interest" description="Disordered" evidence="1">
    <location>
        <begin position="31"/>
        <end position="62"/>
    </location>
</feature>
<accession>A0A4D6LK33</accession>
<evidence type="ECO:0000256" key="1">
    <source>
        <dbReference type="SAM" id="MobiDB-lite"/>
    </source>
</evidence>
<proteinExistence type="predicted"/>
<reference evidence="2 3" key="1">
    <citation type="submission" date="2019-04" db="EMBL/GenBank/DDBJ databases">
        <title>An improved genome assembly and genetic linkage map for asparagus bean, Vigna unguiculata ssp. sesquipedialis.</title>
        <authorList>
            <person name="Xia Q."/>
            <person name="Zhang R."/>
            <person name="Dong Y."/>
        </authorList>
    </citation>
    <scope>NUCLEOTIDE SEQUENCE [LARGE SCALE GENOMIC DNA]</scope>
    <source>
        <tissue evidence="2">Leaf</tissue>
    </source>
</reference>
<gene>
    <name evidence="2" type="ORF">DEO72_LG3g3489</name>
</gene>
<feature type="compositionally biased region" description="Polar residues" evidence="1">
    <location>
        <begin position="50"/>
        <end position="61"/>
    </location>
</feature>
<keyword evidence="3" id="KW-1185">Reference proteome</keyword>
<evidence type="ECO:0000313" key="3">
    <source>
        <dbReference type="Proteomes" id="UP000501690"/>
    </source>
</evidence>
<protein>
    <submittedName>
        <fullName evidence="2">Uncharacterized protein</fullName>
    </submittedName>
</protein>
<organism evidence="2 3">
    <name type="scientific">Vigna unguiculata</name>
    <name type="common">Cowpea</name>
    <dbReference type="NCBI Taxonomy" id="3917"/>
    <lineage>
        <taxon>Eukaryota</taxon>
        <taxon>Viridiplantae</taxon>
        <taxon>Streptophyta</taxon>
        <taxon>Embryophyta</taxon>
        <taxon>Tracheophyta</taxon>
        <taxon>Spermatophyta</taxon>
        <taxon>Magnoliopsida</taxon>
        <taxon>eudicotyledons</taxon>
        <taxon>Gunneridae</taxon>
        <taxon>Pentapetalae</taxon>
        <taxon>rosids</taxon>
        <taxon>fabids</taxon>
        <taxon>Fabales</taxon>
        <taxon>Fabaceae</taxon>
        <taxon>Papilionoideae</taxon>
        <taxon>50 kb inversion clade</taxon>
        <taxon>NPAAA clade</taxon>
        <taxon>indigoferoid/millettioid clade</taxon>
        <taxon>Phaseoleae</taxon>
        <taxon>Vigna</taxon>
    </lineage>
</organism>
<evidence type="ECO:0000313" key="2">
    <source>
        <dbReference type="EMBL" id="QCD88937.1"/>
    </source>
</evidence>
<dbReference type="Proteomes" id="UP000501690">
    <property type="component" value="Linkage Group LG3"/>
</dbReference>